<evidence type="ECO:0000313" key="1">
    <source>
        <dbReference type="EMBL" id="JAE13081.1"/>
    </source>
</evidence>
<dbReference type="AlphaFoldDB" id="A0A0A9FRY6"/>
<protein>
    <submittedName>
        <fullName evidence="1">Uncharacterized protein</fullName>
    </submittedName>
</protein>
<organism evidence="1">
    <name type="scientific">Arundo donax</name>
    <name type="common">Giant reed</name>
    <name type="synonym">Donax arundinaceus</name>
    <dbReference type="NCBI Taxonomy" id="35708"/>
    <lineage>
        <taxon>Eukaryota</taxon>
        <taxon>Viridiplantae</taxon>
        <taxon>Streptophyta</taxon>
        <taxon>Embryophyta</taxon>
        <taxon>Tracheophyta</taxon>
        <taxon>Spermatophyta</taxon>
        <taxon>Magnoliopsida</taxon>
        <taxon>Liliopsida</taxon>
        <taxon>Poales</taxon>
        <taxon>Poaceae</taxon>
        <taxon>PACMAD clade</taxon>
        <taxon>Arundinoideae</taxon>
        <taxon>Arundineae</taxon>
        <taxon>Arundo</taxon>
    </lineage>
</organism>
<proteinExistence type="predicted"/>
<dbReference type="EMBL" id="GBRH01184815">
    <property type="protein sequence ID" value="JAE13081.1"/>
    <property type="molecule type" value="Transcribed_RNA"/>
</dbReference>
<sequence>MFDIWIDRCTKYKNNTVEKQKPKSWKQE</sequence>
<reference evidence="1" key="2">
    <citation type="journal article" date="2015" name="Data Brief">
        <title>Shoot transcriptome of the giant reed, Arundo donax.</title>
        <authorList>
            <person name="Barrero R.A."/>
            <person name="Guerrero F.D."/>
            <person name="Moolhuijzen P."/>
            <person name="Goolsby J.A."/>
            <person name="Tidwell J."/>
            <person name="Bellgard S.E."/>
            <person name="Bellgard M.I."/>
        </authorList>
    </citation>
    <scope>NUCLEOTIDE SEQUENCE</scope>
    <source>
        <tissue evidence="1">Shoot tissue taken approximately 20 cm above the soil surface</tissue>
    </source>
</reference>
<reference evidence="1" key="1">
    <citation type="submission" date="2014-09" db="EMBL/GenBank/DDBJ databases">
        <authorList>
            <person name="Magalhaes I.L.F."/>
            <person name="Oliveira U."/>
            <person name="Santos F.R."/>
            <person name="Vidigal T.H.D.A."/>
            <person name="Brescovit A.D."/>
            <person name="Santos A.J."/>
        </authorList>
    </citation>
    <scope>NUCLEOTIDE SEQUENCE</scope>
    <source>
        <tissue evidence="1">Shoot tissue taken approximately 20 cm above the soil surface</tissue>
    </source>
</reference>
<accession>A0A0A9FRY6</accession>
<name>A0A0A9FRY6_ARUDO</name>